<dbReference type="InterPro" id="IPR036188">
    <property type="entry name" value="FAD/NAD-bd_sf"/>
</dbReference>
<reference evidence="3 4" key="1">
    <citation type="submission" date="2020-04" db="EMBL/GenBank/DDBJ databases">
        <authorList>
            <person name="De Canck E."/>
        </authorList>
    </citation>
    <scope>NUCLEOTIDE SEQUENCE [LARGE SCALE GENOMIC DNA]</scope>
    <source>
        <strain evidence="3 4">LMG 3458</strain>
    </source>
</reference>
<dbReference type="AlphaFoldDB" id="A0A6S7AHS2"/>
<name>A0A6S7AHS2_9BURK</name>
<dbReference type="GO" id="GO:0005737">
    <property type="term" value="C:cytoplasm"/>
    <property type="evidence" value="ECO:0007669"/>
    <property type="project" value="TreeGrafter"/>
</dbReference>
<dbReference type="PANTHER" id="PTHR13847:SF289">
    <property type="entry name" value="GLYCINE OXIDASE"/>
    <property type="match status" value="1"/>
</dbReference>
<proteinExistence type="predicted"/>
<gene>
    <name evidence="3" type="primary">dadA_1</name>
    <name evidence="3" type="ORF">LMG3458_05034</name>
</gene>
<keyword evidence="1 3" id="KW-0560">Oxidoreductase</keyword>
<dbReference type="Gene3D" id="3.30.9.10">
    <property type="entry name" value="D-Amino Acid Oxidase, subunit A, domain 2"/>
    <property type="match status" value="1"/>
</dbReference>
<evidence type="ECO:0000259" key="2">
    <source>
        <dbReference type="Pfam" id="PF01266"/>
    </source>
</evidence>
<dbReference type="GO" id="GO:0016491">
    <property type="term" value="F:oxidoreductase activity"/>
    <property type="evidence" value="ECO:0007669"/>
    <property type="project" value="UniProtKB-KW"/>
</dbReference>
<dbReference type="Pfam" id="PF01266">
    <property type="entry name" value="DAO"/>
    <property type="match status" value="1"/>
</dbReference>
<feature type="domain" description="FAD dependent oxidoreductase" evidence="2">
    <location>
        <begin position="6"/>
        <end position="350"/>
    </location>
</feature>
<dbReference type="EMBL" id="CADIJO010000023">
    <property type="protein sequence ID" value="CAB3733157.1"/>
    <property type="molecule type" value="Genomic_DNA"/>
</dbReference>
<evidence type="ECO:0000256" key="1">
    <source>
        <dbReference type="ARBA" id="ARBA00023002"/>
    </source>
</evidence>
<dbReference type="EC" id="1.4.99.-" evidence="3"/>
<dbReference type="SUPFAM" id="SSF51905">
    <property type="entry name" value="FAD/NAD(P)-binding domain"/>
    <property type="match status" value="1"/>
</dbReference>
<dbReference type="PRINTS" id="PR00411">
    <property type="entry name" value="PNDRDTASEI"/>
</dbReference>
<dbReference type="Gene3D" id="3.50.50.60">
    <property type="entry name" value="FAD/NAD(P)-binding domain"/>
    <property type="match status" value="1"/>
</dbReference>
<protein>
    <submittedName>
        <fullName evidence="3">D-amino acid dehydrogenase</fullName>
        <ecNumber evidence="3">1.4.99.-</ecNumber>
    </submittedName>
</protein>
<dbReference type="PANTHER" id="PTHR13847">
    <property type="entry name" value="SARCOSINE DEHYDROGENASE-RELATED"/>
    <property type="match status" value="1"/>
</dbReference>
<dbReference type="RefSeq" id="WP_175194983.1">
    <property type="nucleotide sequence ID" value="NZ_CADIJO010000023.1"/>
</dbReference>
<evidence type="ECO:0000313" key="3">
    <source>
        <dbReference type="EMBL" id="CAB3733157.1"/>
    </source>
</evidence>
<dbReference type="InterPro" id="IPR006076">
    <property type="entry name" value="FAD-dep_OxRdtase"/>
</dbReference>
<sequence length="372" mass="39193">MPAVQKVVVVGAGVLGLSVAAKVADRGAQVVLAAPPLDYRTASLRSYSWLNAFGAAPESYRRLRLLSLERYRAIAAESSPTPWLKFDGALTWRDADKLESLQARAAELARSGYGAAWFDADQAVQAEPALDRAALDGYDLVHVPREGWVDLPEYLHQLRRRLVARGAQFVTLPQAPTLRVAGAKITGVQVDARTFLDADAVVLAAGAGTPDLLRQVGVNLPAQTNTALLVTARSSAAAPKAVLRAPDIAIRPRADGTLSLHAEWADAQVTGSDEQGWHVAPDVVTAVTEAAARWLAGNPAFTDVQTGIGHRPIPGDHRAVVGEVGSVGGLSVAFSHSAATLAPILSELLAGEILDGTRSPLLADFRPGRFAA</sequence>
<evidence type="ECO:0000313" key="4">
    <source>
        <dbReference type="Proteomes" id="UP000494111"/>
    </source>
</evidence>
<accession>A0A6S7AHS2</accession>
<dbReference type="Proteomes" id="UP000494111">
    <property type="component" value="Unassembled WGS sequence"/>
</dbReference>
<organism evidence="3 4">
    <name type="scientific">Achromobacter deleyi</name>
    <dbReference type="NCBI Taxonomy" id="1353891"/>
    <lineage>
        <taxon>Bacteria</taxon>
        <taxon>Pseudomonadati</taxon>
        <taxon>Pseudomonadota</taxon>
        <taxon>Betaproteobacteria</taxon>
        <taxon>Burkholderiales</taxon>
        <taxon>Alcaligenaceae</taxon>
        <taxon>Achromobacter</taxon>
    </lineage>
</organism>